<evidence type="ECO:0000259" key="7">
    <source>
        <dbReference type="PROSITE" id="PS50850"/>
    </source>
</evidence>
<dbReference type="InterPro" id="IPR036259">
    <property type="entry name" value="MFS_trans_sf"/>
</dbReference>
<protein>
    <submittedName>
        <fullName evidence="8">MFS family arabinose efflux permease</fullName>
    </submittedName>
</protein>
<dbReference type="Pfam" id="PF07690">
    <property type="entry name" value="MFS_1"/>
    <property type="match status" value="1"/>
</dbReference>
<feature type="transmembrane region" description="Helical" evidence="6">
    <location>
        <begin position="12"/>
        <end position="34"/>
    </location>
</feature>
<evidence type="ECO:0000256" key="4">
    <source>
        <dbReference type="ARBA" id="ARBA00022989"/>
    </source>
</evidence>
<name>A0ABU3GR48_9SPHI</name>
<sequence length="399" mass="43780">MKQEHIKQGYQWVEAIPAAACMLLMFQAYLIAPLSPSLSVDLSSSLINLAVPAFAIPFAISASAMIFIKPAINPRDYFVFSLIALCAGTYLLSIVTSATGFLTIRALTGLATGAMLPSAILLSLRPHQHKRSLKYMVLVIFALATGMTFGPSLGGWLNELIGWRCLYRIIRTLAALLLLIYIWEDRRERYDGVEPFVIKAAGRSPSDWKSRYNYSFVYLTGVFHSGVFVWISHYFTTHYGLDEFQIATDLFIFGLPGFVVTLLMYFYRLDKKVITILYASLGVTIAGLLALMVSLPLWLAECLLGIMSIGFGCSQPLFIGILKLPRVGSSPIEPVAKGSAILFAGYGTGPLIMLALLSVDLAAAMLFLILLVLALAYTSRRVWNAGVSKVIPVIPLSNI</sequence>
<feature type="domain" description="Major facilitator superfamily (MFS) profile" evidence="7">
    <location>
        <begin position="1"/>
        <end position="399"/>
    </location>
</feature>
<feature type="transmembrane region" description="Helical" evidence="6">
    <location>
        <begin position="46"/>
        <end position="68"/>
    </location>
</feature>
<dbReference type="PANTHER" id="PTHR43124">
    <property type="entry name" value="PURINE EFFLUX PUMP PBUE"/>
    <property type="match status" value="1"/>
</dbReference>
<gene>
    <name evidence="8" type="ORF">QE417_001098</name>
</gene>
<evidence type="ECO:0000313" key="9">
    <source>
        <dbReference type="Proteomes" id="UP001258315"/>
    </source>
</evidence>
<dbReference type="PROSITE" id="PS50850">
    <property type="entry name" value="MFS"/>
    <property type="match status" value="1"/>
</dbReference>
<feature type="transmembrane region" description="Helical" evidence="6">
    <location>
        <begin position="273"/>
        <end position="292"/>
    </location>
</feature>
<comment type="subcellular location">
    <subcellularLocation>
        <location evidence="1">Cell membrane</location>
        <topology evidence="1">Multi-pass membrane protein</topology>
    </subcellularLocation>
</comment>
<organism evidence="8 9">
    <name type="scientific">Mucilaginibacter terrae</name>
    <dbReference type="NCBI Taxonomy" id="1955052"/>
    <lineage>
        <taxon>Bacteria</taxon>
        <taxon>Pseudomonadati</taxon>
        <taxon>Bacteroidota</taxon>
        <taxon>Sphingobacteriia</taxon>
        <taxon>Sphingobacteriales</taxon>
        <taxon>Sphingobacteriaceae</taxon>
        <taxon>Mucilaginibacter</taxon>
    </lineage>
</organism>
<keyword evidence="9" id="KW-1185">Reference proteome</keyword>
<evidence type="ECO:0000313" key="8">
    <source>
        <dbReference type="EMBL" id="MDT3402026.1"/>
    </source>
</evidence>
<dbReference type="Gene3D" id="1.20.1250.20">
    <property type="entry name" value="MFS general substrate transporter like domains"/>
    <property type="match status" value="1"/>
</dbReference>
<evidence type="ECO:0000256" key="5">
    <source>
        <dbReference type="ARBA" id="ARBA00023136"/>
    </source>
</evidence>
<keyword evidence="2" id="KW-1003">Cell membrane</keyword>
<keyword evidence="3 6" id="KW-0812">Transmembrane</keyword>
<keyword evidence="5 6" id="KW-0472">Membrane</keyword>
<feature type="transmembrane region" description="Helical" evidence="6">
    <location>
        <begin position="102"/>
        <end position="123"/>
    </location>
</feature>
<dbReference type="InterPro" id="IPR050189">
    <property type="entry name" value="MFS_Efflux_Transporters"/>
</dbReference>
<evidence type="ECO:0000256" key="1">
    <source>
        <dbReference type="ARBA" id="ARBA00004651"/>
    </source>
</evidence>
<dbReference type="InterPro" id="IPR020846">
    <property type="entry name" value="MFS_dom"/>
</dbReference>
<evidence type="ECO:0000256" key="3">
    <source>
        <dbReference type="ARBA" id="ARBA00022692"/>
    </source>
</evidence>
<feature type="transmembrane region" description="Helical" evidence="6">
    <location>
        <begin position="166"/>
        <end position="183"/>
    </location>
</feature>
<dbReference type="EMBL" id="JAVLVU010000001">
    <property type="protein sequence ID" value="MDT3402026.1"/>
    <property type="molecule type" value="Genomic_DNA"/>
</dbReference>
<reference evidence="9" key="1">
    <citation type="submission" date="2023-07" db="EMBL/GenBank/DDBJ databases">
        <title>Functional and genomic diversity of the sorghum phyllosphere microbiome.</title>
        <authorList>
            <person name="Shade A."/>
        </authorList>
    </citation>
    <scope>NUCLEOTIDE SEQUENCE [LARGE SCALE GENOMIC DNA]</scope>
    <source>
        <strain evidence="9">SORGH_AS_0422</strain>
    </source>
</reference>
<feature type="transmembrane region" description="Helical" evidence="6">
    <location>
        <begin position="77"/>
        <end position="96"/>
    </location>
</feature>
<feature type="transmembrane region" description="Helical" evidence="6">
    <location>
        <begin position="361"/>
        <end position="379"/>
    </location>
</feature>
<dbReference type="RefSeq" id="WP_311948120.1">
    <property type="nucleotide sequence ID" value="NZ_JAVLVU010000001.1"/>
</dbReference>
<dbReference type="PANTHER" id="PTHR43124:SF3">
    <property type="entry name" value="CHLORAMPHENICOL EFFLUX PUMP RV0191"/>
    <property type="match status" value="1"/>
</dbReference>
<dbReference type="InterPro" id="IPR011701">
    <property type="entry name" value="MFS"/>
</dbReference>
<keyword evidence="4 6" id="KW-1133">Transmembrane helix</keyword>
<comment type="caution">
    <text evidence="8">The sequence shown here is derived from an EMBL/GenBank/DDBJ whole genome shotgun (WGS) entry which is preliminary data.</text>
</comment>
<dbReference type="Proteomes" id="UP001258315">
    <property type="component" value="Unassembled WGS sequence"/>
</dbReference>
<feature type="transmembrane region" description="Helical" evidence="6">
    <location>
        <begin position="135"/>
        <end position="154"/>
    </location>
</feature>
<dbReference type="SUPFAM" id="SSF103473">
    <property type="entry name" value="MFS general substrate transporter"/>
    <property type="match status" value="1"/>
</dbReference>
<evidence type="ECO:0000256" key="6">
    <source>
        <dbReference type="SAM" id="Phobius"/>
    </source>
</evidence>
<proteinExistence type="predicted"/>
<feature type="transmembrane region" description="Helical" evidence="6">
    <location>
        <begin position="212"/>
        <end position="232"/>
    </location>
</feature>
<feature type="transmembrane region" description="Helical" evidence="6">
    <location>
        <begin position="244"/>
        <end position="266"/>
    </location>
</feature>
<evidence type="ECO:0000256" key="2">
    <source>
        <dbReference type="ARBA" id="ARBA00022475"/>
    </source>
</evidence>
<accession>A0ABU3GR48</accession>